<evidence type="ECO:0000313" key="3">
    <source>
        <dbReference type="EnsemblMetazoa" id="ISCW001682-PA"/>
    </source>
</evidence>
<feature type="transmembrane region" description="Helical" evidence="1">
    <location>
        <begin position="12"/>
        <end position="30"/>
    </location>
</feature>
<keyword evidence="4" id="KW-1185">Reference proteome</keyword>
<sequence>MTQFVAPDSRACWAVAVSAAIYVFFAMVLVKSESVLYLGFMDMLQLGREAASWPLTLALILSQLGATARNGNFV</sequence>
<dbReference type="PaxDb" id="6945-B7P1Y2"/>
<dbReference type="EMBL" id="ABJB010047992">
    <property type="status" value="NOT_ANNOTATED_CDS"/>
    <property type="molecule type" value="Genomic_DNA"/>
</dbReference>
<gene>
    <name evidence="2" type="ORF">IscW_ISCW001682</name>
</gene>
<dbReference type="AlphaFoldDB" id="B7P1Y2"/>
<dbReference type="EMBL" id="DS618994">
    <property type="protein sequence ID" value="EEC00604.1"/>
    <property type="molecule type" value="Genomic_DNA"/>
</dbReference>
<dbReference type="OrthoDB" id="8055603at2759"/>
<dbReference type="VEuPathDB" id="VectorBase:ISCW001682"/>
<reference evidence="3" key="2">
    <citation type="submission" date="2020-05" db="UniProtKB">
        <authorList>
            <consortium name="EnsemblMetazoa"/>
        </authorList>
    </citation>
    <scope>IDENTIFICATION</scope>
    <source>
        <strain evidence="3">wikel</strain>
    </source>
</reference>
<dbReference type="InParanoid" id="B7P1Y2"/>
<dbReference type="EnsemblMetazoa" id="ISCW001682-RA">
    <property type="protein sequence ID" value="ISCW001682-PA"/>
    <property type="gene ID" value="ISCW001682"/>
</dbReference>
<reference evidence="2 4" key="1">
    <citation type="submission" date="2008-03" db="EMBL/GenBank/DDBJ databases">
        <title>Annotation of Ixodes scapularis.</title>
        <authorList>
            <consortium name="Ixodes scapularis Genome Project Consortium"/>
            <person name="Caler E."/>
            <person name="Hannick L.I."/>
            <person name="Bidwell S."/>
            <person name="Joardar V."/>
            <person name="Thiagarajan M."/>
            <person name="Amedeo P."/>
            <person name="Galinsky K.J."/>
            <person name="Schobel S."/>
            <person name="Inman J."/>
            <person name="Hostetler J."/>
            <person name="Miller J."/>
            <person name="Hammond M."/>
            <person name="Megy K."/>
            <person name="Lawson D."/>
            <person name="Kodira C."/>
            <person name="Sutton G."/>
            <person name="Meyer J."/>
            <person name="Hill C.A."/>
            <person name="Birren B."/>
            <person name="Nene V."/>
            <person name="Collins F."/>
            <person name="Alarcon-Chaidez F."/>
            <person name="Wikel S."/>
            <person name="Strausberg R."/>
        </authorList>
    </citation>
    <scope>NUCLEOTIDE SEQUENCE [LARGE SCALE GENOMIC DNA]</scope>
    <source>
        <strain evidence="4">Wikel</strain>
        <strain evidence="2">Wikel colony</strain>
    </source>
</reference>
<name>B7P1Y2_IXOSC</name>
<proteinExistence type="predicted"/>
<protein>
    <submittedName>
        <fullName evidence="2 3">Uncharacterized protein</fullName>
    </submittedName>
</protein>
<keyword evidence="1" id="KW-0812">Transmembrane</keyword>
<evidence type="ECO:0000313" key="2">
    <source>
        <dbReference type="EMBL" id="EEC00604.1"/>
    </source>
</evidence>
<feature type="transmembrane region" description="Helical" evidence="1">
    <location>
        <begin position="50"/>
        <end position="68"/>
    </location>
</feature>
<evidence type="ECO:0000256" key="1">
    <source>
        <dbReference type="SAM" id="Phobius"/>
    </source>
</evidence>
<organism>
    <name type="scientific">Ixodes scapularis</name>
    <name type="common">Black-legged tick</name>
    <name type="synonym">Deer tick</name>
    <dbReference type="NCBI Taxonomy" id="6945"/>
    <lineage>
        <taxon>Eukaryota</taxon>
        <taxon>Metazoa</taxon>
        <taxon>Ecdysozoa</taxon>
        <taxon>Arthropoda</taxon>
        <taxon>Chelicerata</taxon>
        <taxon>Arachnida</taxon>
        <taxon>Acari</taxon>
        <taxon>Parasitiformes</taxon>
        <taxon>Ixodida</taxon>
        <taxon>Ixodoidea</taxon>
        <taxon>Ixodidae</taxon>
        <taxon>Ixodinae</taxon>
        <taxon>Ixodes</taxon>
    </lineage>
</organism>
<keyword evidence="1" id="KW-0472">Membrane</keyword>
<dbReference type="VEuPathDB" id="VectorBase:ISCI001682"/>
<dbReference type="Proteomes" id="UP000001555">
    <property type="component" value="Unassembled WGS sequence"/>
</dbReference>
<dbReference type="VEuPathDB" id="VectorBase:ISCP_037933"/>
<evidence type="ECO:0000313" key="4">
    <source>
        <dbReference type="Proteomes" id="UP000001555"/>
    </source>
</evidence>
<dbReference type="HOGENOM" id="CLU_2690566_0_0_1"/>
<keyword evidence="1" id="KW-1133">Transmembrane helix</keyword>
<accession>B7P1Y2</accession>